<protein>
    <submittedName>
        <fullName evidence="1">Uncharacterized protein</fullName>
    </submittedName>
</protein>
<dbReference type="Proteomes" id="UP000054477">
    <property type="component" value="Unassembled WGS sequence"/>
</dbReference>
<dbReference type="HOGENOM" id="CLU_1740820_0_0_1"/>
<dbReference type="EMBL" id="KN838673">
    <property type="protein sequence ID" value="KIJ98278.1"/>
    <property type="molecule type" value="Genomic_DNA"/>
</dbReference>
<reference evidence="1 2" key="1">
    <citation type="submission" date="2014-04" db="EMBL/GenBank/DDBJ databases">
        <authorList>
            <consortium name="DOE Joint Genome Institute"/>
            <person name="Kuo A."/>
            <person name="Kohler A."/>
            <person name="Nagy L.G."/>
            <person name="Floudas D."/>
            <person name="Copeland A."/>
            <person name="Barry K.W."/>
            <person name="Cichocki N."/>
            <person name="Veneault-Fourrey C."/>
            <person name="LaButti K."/>
            <person name="Lindquist E.A."/>
            <person name="Lipzen A."/>
            <person name="Lundell T."/>
            <person name="Morin E."/>
            <person name="Murat C."/>
            <person name="Sun H."/>
            <person name="Tunlid A."/>
            <person name="Henrissat B."/>
            <person name="Grigoriev I.V."/>
            <person name="Hibbett D.S."/>
            <person name="Martin F."/>
            <person name="Nordberg H.P."/>
            <person name="Cantor M.N."/>
            <person name="Hua S.X."/>
        </authorList>
    </citation>
    <scope>NUCLEOTIDE SEQUENCE [LARGE SCALE GENOMIC DNA]</scope>
    <source>
        <strain evidence="1 2">LaAM-08-1</strain>
    </source>
</reference>
<organism evidence="1 2">
    <name type="scientific">Laccaria amethystina LaAM-08-1</name>
    <dbReference type="NCBI Taxonomy" id="1095629"/>
    <lineage>
        <taxon>Eukaryota</taxon>
        <taxon>Fungi</taxon>
        <taxon>Dikarya</taxon>
        <taxon>Basidiomycota</taxon>
        <taxon>Agaricomycotina</taxon>
        <taxon>Agaricomycetes</taxon>
        <taxon>Agaricomycetidae</taxon>
        <taxon>Agaricales</taxon>
        <taxon>Agaricineae</taxon>
        <taxon>Hydnangiaceae</taxon>
        <taxon>Laccaria</taxon>
    </lineage>
</organism>
<name>A0A0C9XA09_9AGAR</name>
<sequence>MAATLAYAKQSGASWRLEALTPDSSEEVGLSHLFDLHKTIERIWKSSNVKSNLNLAITWARVTGKIDAIGEIKNVWDSTEKILCAHVSPLDHEEDIPVFRVFQVLDPQSKLVNVFGRSNVILEGIRLAAELHTSNPSSTTKQGSWDDKPA</sequence>
<dbReference type="AlphaFoldDB" id="A0A0C9XA09"/>
<evidence type="ECO:0000313" key="2">
    <source>
        <dbReference type="Proteomes" id="UP000054477"/>
    </source>
</evidence>
<accession>A0A0C9XA09</accession>
<reference evidence="2" key="2">
    <citation type="submission" date="2015-01" db="EMBL/GenBank/DDBJ databases">
        <title>Evolutionary Origins and Diversification of the Mycorrhizal Mutualists.</title>
        <authorList>
            <consortium name="DOE Joint Genome Institute"/>
            <consortium name="Mycorrhizal Genomics Consortium"/>
            <person name="Kohler A."/>
            <person name="Kuo A."/>
            <person name="Nagy L.G."/>
            <person name="Floudas D."/>
            <person name="Copeland A."/>
            <person name="Barry K.W."/>
            <person name="Cichocki N."/>
            <person name="Veneault-Fourrey C."/>
            <person name="LaButti K."/>
            <person name="Lindquist E.A."/>
            <person name="Lipzen A."/>
            <person name="Lundell T."/>
            <person name="Morin E."/>
            <person name="Murat C."/>
            <person name="Riley R."/>
            <person name="Ohm R."/>
            <person name="Sun H."/>
            <person name="Tunlid A."/>
            <person name="Henrissat B."/>
            <person name="Grigoriev I.V."/>
            <person name="Hibbett D.S."/>
            <person name="Martin F."/>
        </authorList>
    </citation>
    <scope>NUCLEOTIDE SEQUENCE [LARGE SCALE GENOMIC DNA]</scope>
    <source>
        <strain evidence="2">LaAM-08-1</strain>
    </source>
</reference>
<proteinExistence type="predicted"/>
<gene>
    <name evidence="1" type="ORF">K443DRAFT_123751</name>
</gene>
<evidence type="ECO:0000313" key="1">
    <source>
        <dbReference type="EMBL" id="KIJ98278.1"/>
    </source>
</evidence>
<keyword evidence="2" id="KW-1185">Reference proteome</keyword>